<gene>
    <name evidence="1" type="ORF">ARMSODRAFT_731455</name>
</gene>
<organism evidence="1 2">
    <name type="scientific">Armillaria solidipes</name>
    <dbReference type="NCBI Taxonomy" id="1076256"/>
    <lineage>
        <taxon>Eukaryota</taxon>
        <taxon>Fungi</taxon>
        <taxon>Dikarya</taxon>
        <taxon>Basidiomycota</taxon>
        <taxon>Agaricomycotina</taxon>
        <taxon>Agaricomycetes</taxon>
        <taxon>Agaricomycetidae</taxon>
        <taxon>Agaricales</taxon>
        <taxon>Marasmiineae</taxon>
        <taxon>Physalacriaceae</taxon>
        <taxon>Armillaria</taxon>
    </lineage>
</organism>
<dbReference type="Proteomes" id="UP000218334">
    <property type="component" value="Unassembled WGS sequence"/>
</dbReference>
<keyword evidence="2" id="KW-1185">Reference proteome</keyword>
<evidence type="ECO:0000313" key="1">
    <source>
        <dbReference type="EMBL" id="PBK60200.1"/>
    </source>
</evidence>
<sequence>MRPSITRIFSVGSLSCLPSQFNRSHSAPRHLISQTIIQRMPVRTKGRVGGSRPLKPSLTIAYMRLFCDQNPHNSISLYHYLISKTTPIYTRPVKTRETLSRHPDPRSHRLLGSSFAKPVEVAFRVKRATRDKIFCNEIISDARLRKDILDTCLHCVSRGPMAGEKLLRL</sequence>
<protein>
    <submittedName>
        <fullName evidence="1">Uncharacterized protein</fullName>
    </submittedName>
</protein>
<dbReference type="AlphaFoldDB" id="A0A2H3ARF6"/>
<evidence type="ECO:0000313" key="2">
    <source>
        <dbReference type="Proteomes" id="UP000218334"/>
    </source>
</evidence>
<reference evidence="2" key="1">
    <citation type="journal article" date="2017" name="Nat. Ecol. Evol.">
        <title>Genome expansion and lineage-specific genetic innovations in the forest pathogenic fungi Armillaria.</title>
        <authorList>
            <person name="Sipos G."/>
            <person name="Prasanna A.N."/>
            <person name="Walter M.C."/>
            <person name="O'Connor E."/>
            <person name="Balint B."/>
            <person name="Krizsan K."/>
            <person name="Kiss B."/>
            <person name="Hess J."/>
            <person name="Varga T."/>
            <person name="Slot J."/>
            <person name="Riley R."/>
            <person name="Boka B."/>
            <person name="Rigling D."/>
            <person name="Barry K."/>
            <person name="Lee J."/>
            <person name="Mihaltcheva S."/>
            <person name="LaButti K."/>
            <person name="Lipzen A."/>
            <person name="Waldron R."/>
            <person name="Moloney N.M."/>
            <person name="Sperisen C."/>
            <person name="Kredics L."/>
            <person name="Vagvoelgyi C."/>
            <person name="Patrignani A."/>
            <person name="Fitzpatrick D."/>
            <person name="Nagy I."/>
            <person name="Doyle S."/>
            <person name="Anderson J.B."/>
            <person name="Grigoriev I.V."/>
            <person name="Gueldener U."/>
            <person name="Muensterkoetter M."/>
            <person name="Nagy L.G."/>
        </authorList>
    </citation>
    <scope>NUCLEOTIDE SEQUENCE [LARGE SCALE GENOMIC DNA]</scope>
    <source>
        <strain evidence="2">28-4</strain>
    </source>
</reference>
<proteinExistence type="predicted"/>
<name>A0A2H3ARF6_9AGAR</name>
<dbReference type="EMBL" id="KZ293490">
    <property type="protein sequence ID" value="PBK60200.1"/>
    <property type="molecule type" value="Genomic_DNA"/>
</dbReference>
<accession>A0A2H3ARF6</accession>